<dbReference type="EMBL" id="KN822068">
    <property type="protein sequence ID" value="KIM59908.1"/>
    <property type="molecule type" value="Genomic_DNA"/>
</dbReference>
<dbReference type="Proteomes" id="UP000053989">
    <property type="component" value="Unassembled WGS sequence"/>
</dbReference>
<evidence type="ECO:0000313" key="1">
    <source>
        <dbReference type="EMBL" id="KIM59908.1"/>
    </source>
</evidence>
<reference evidence="2" key="2">
    <citation type="submission" date="2015-01" db="EMBL/GenBank/DDBJ databases">
        <title>Evolutionary Origins and Diversification of the Mycorrhizal Mutualists.</title>
        <authorList>
            <consortium name="DOE Joint Genome Institute"/>
            <consortium name="Mycorrhizal Genomics Consortium"/>
            <person name="Kohler A."/>
            <person name="Kuo A."/>
            <person name="Nagy L.G."/>
            <person name="Floudas D."/>
            <person name="Copeland A."/>
            <person name="Barry K.W."/>
            <person name="Cichocki N."/>
            <person name="Veneault-Fourrey C."/>
            <person name="LaButti K."/>
            <person name="Lindquist E.A."/>
            <person name="Lipzen A."/>
            <person name="Lundell T."/>
            <person name="Morin E."/>
            <person name="Murat C."/>
            <person name="Riley R."/>
            <person name="Ohm R."/>
            <person name="Sun H."/>
            <person name="Tunlid A."/>
            <person name="Henrissat B."/>
            <person name="Grigoriev I.V."/>
            <person name="Hibbett D.S."/>
            <person name="Martin F."/>
        </authorList>
    </citation>
    <scope>NUCLEOTIDE SEQUENCE [LARGE SCALE GENOMIC DNA]</scope>
    <source>
        <strain evidence="2">Foug A</strain>
    </source>
</reference>
<protein>
    <submittedName>
        <fullName evidence="1">Uncharacterized protein</fullName>
    </submittedName>
</protein>
<gene>
    <name evidence="1" type="ORF">SCLCIDRAFT_1217356</name>
</gene>
<dbReference type="AlphaFoldDB" id="A0A0C2ZDP6"/>
<organism evidence="1 2">
    <name type="scientific">Scleroderma citrinum Foug A</name>
    <dbReference type="NCBI Taxonomy" id="1036808"/>
    <lineage>
        <taxon>Eukaryota</taxon>
        <taxon>Fungi</taxon>
        <taxon>Dikarya</taxon>
        <taxon>Basidiomycota</taxon>
        <taxon>Agaricomycotina</taxon>
        <taxon>Agaricomycetes</taxon>
        <taxon>Agaricomycetidae</taxon>
        <taxon>Boletales</taxon>
        <taxon>Sclerodermatineae</taxon>
        <taxon>Sclerodermataceae</taxon>
        <taxon>Scleroderma</taxon>
    </lineage>
</organism>
<sequence>MERKAIDHFNGTNVALVRLLENFLCLCSLDFWLTDFCSVMTITDEGDSDLLSKSYVYHFP</sequence>
<keyword evidence="2" id="KW-1185">Reference proteome</keyword>
<dbReference type="InParanoid" id="A0A0C2ZDP6"/>
<accession>A0A0C2ZDP6</accession>
<proteinExistence type="predicted"/>
<reference evidence="1 2" key="1">
    <citation type="submission" date="2014-04" db="EMBL/GenBank/DDBJ databases">
        <authorList>
            <consortium name="DOE Joint Genome Institute"/>
            <person name="Kuo A."/>
            <person name="Kohler A."/>
            <person name="Nagy L.G."/>
            <person name="Floudas D."/>
            <person name="Copeland A."/>
            <person name="Barry K.W."/>
            <person name="Cichocki N."/>
            <person name="Veneault-Fourrey C."/>
            <person name="LaButti K."/>
            <person name="Lindquist E.A."/>
            <person name="Lipzen A."/>
            <person name="Lundell T."/>
            <person name="Morin E."/>
            <person name="Murat C."/>
            <person name="Sun H."/>
            <person name="Tunlid A."/>
            <person name="Henrissat B."/>
            <person name="Grigoriev I.V."/>
            <person name="Hibbett D.S."/>
            <person name="Martin F."/>
            <person name="Nordberg H.P."/>
            <person name="Cantor M.N."/>
            <person name="Hua S.X."/>
        </authorList>
    </citation>
    <scope>NUCLEOTIDE SEQUENCE [LARGE SCALE GENOMIC DNA]</scope>
    <source>
        <strain evidence="1 2">Foug A</strain>
    </source>
</reference>
<name>A0A0C2ZDP6_9AGAM</name>
<dbReference type="OrthoDB" id="1928736at2759"/>
<evidence type="ECO:0000313" key="2">
    <source>
        <dbReference type="Proteomes" id="UP000053989"/>
    </source>
</evidence>
<dbReference type="HOGENOM" id="CLU_2943157_0_0_1"/>